<dbReference type="AlphaFoldDB" id="A0AAD4MWU4"/>
<evidence type="ECO:0000313" key="2">
    <source>
        <dbReference type="EMBL" id="KAI1707180.1"/>
    </source>
</evidence>
<sequence length="174" mass="19678">MHNSIKIMHKVGSSETKDRRESATKKSLRGPTPQVKEGSIGKKAAKTFNRAQSDAFWGQWPTLLWVQDQILDPFGLSVFFLRRDEAPGWVRGRPFETQDESAAQDEGPGWVRGRAVRWQGVRGEPRMSRLARMKVLHGPDVFDGWRSEDDPSKPRMGLLARMNVQDECPCSMAG</sequence>
<gene>
    <name evidence="2" type="ORF">DdX_12556</name>
</gene>
<feature type="compositionally biased region" description="Basic and acidic residues" evidence="1">
    <location>
        <begin position="15"/>
        <end position="24"/>
    </location>
</feature>
<reference evidence="2" key="1">
    <citation type="submission" date="2022-01" db="EMBL/GenBank/DDBJ databases">
        <title>Genome Sequence Resource for Two Populations of Ditylenchus destructor, the Migratory Endoparasitic Phytonematode.</title>
        <authorList>
            <person name="Zhang H."/>
            <person name="Lin R."/>
            <person name="Xie B."/>
        </authorList>
    </citation>
    <scope>NUCLEOTIDE SEQUENCE</scope>
    <source>
        <strain evidence="2">BazhouSP</strain>
    </source>
</reference>
<evidence type="ECO:0000256" key="1">
    <source>
        <dbReference type="SAM" id="MobiDB-lite"/>
    </source>
</evidence>
<dbReference type="Proteomes" id="UP001201812">
    <property type="component" value="Unassembled WGS sequence"/>
</dbReference>
<protein>
    <submittedName>
        <fullName evidence="2">Uncharacterized protein</fullName>
    </submittedName>
</protein>
<comment type="caution">
    <text evidence="2">The sequence shown here is derived from an EMBL/GenBank/DDBJ whole genome shotgun (WGS) entry which is preliminary data.</text>
</comment>
<dbReference type="EMBL" id="JAKKPZ010000042">
    <property type="protein sequence ID" value="KAI1707180.1"/>
    <property type="molecule type" value="Genomic_DNA"/>
</dbReference>
<accession>A0AAD4MWU4</accession>
<proteinExistence type="predicted"/>
<organism evidence="2 3">
    <name type="scientific">Ditylenchus destructor</name>
    <dbReference type="NCBI Taxonomy" id="166010"/>
    <lineage>
        <taxon>Eukaryota</taxon>
        <taxon>Metazoa</taxon>
        <taxon>Ecdysozoa</taxon>
        <taxon>Nematoda</taxon>
        <taxon>Chromadorea</taxon>
        <taxon>Rhabditida</taxon>
        <taxon>Tylenchina</taxon>
        <taxon>Tylenchomorpha</taxon>
        <taxon>Sphaerularioidea</taxon>
        <taxon>Anguinidae</taxon>
        <taxon>Anguininae</taxon>
        <taxon>Ditylenchus</taxon>
    </lineage>
</organism>
<name>A0AAD4MWU4_9BILA</name>
<keyword evidence="3" id="KW-1185">Reference proteome</keyword>
<feature type="region of interest" description="Disordered" evidence="1">
    <location>
        <begin position="1"/>
        <end position="40"/>
    </location>
</feature>
<evidence type="ECO:0000313" key="3">
    <source>
        <dbReference type="Proteomes" id="UP001201812"/>
    </source>
</evidence>